<feature type="transmembrane region" description="Helical" evidence="1">
    <location>
        <begin position="134"/>
        <end position="152"/>
    </location>
</feature>
<keyword evidence="3" id="KW-0808">Transferase</keyword>
<keyword evidence="1" id="KW-1133">Transmembrane helix</keyword>
<feature type="transmembrane region" description="Helical" evidence="1">
    <location>
        <begin position="20"/>
        <end position="36"/>
    </location>
</feature>
<evidence type="ECO:0000256" key="1">
    <source>
        <dbReference type="SAM" id="Phobius"/>
    </source>
</evidence>
<feature type="transmembrane region" description="Helical" evidence="1">
    <location>
        <begin position="196"/>
        <end position="213"/>
    </location>
</feature>
<dbReference type="EMBL" id="FUZA01000008">
    <property type="protein sequence ID" value="SKC15242.1"/>
    <property type="molecule type" value="Genomic_DNA"/>
</dbReference>
<dbReference type="Pfam" id="PF01757">
    <property type="entry name" value="Acyl_transf_3"/>
    <property type="match status" value="1"/>
</dbReference>
<dbReference type="STRING" id="651661.SAMN05660293_04814"/>
<evidence type="ECO:0000313" key="3">
    <source>
        <dbReference type="EMBL" id="SKC15242.1"/>
    </source>
</evidence>
<protein>
    <submittedName>
        <fullName evidence="3">Peptidoglycan/LPS O-acetylase OafA/YrhL, contains acyltransferase and SGNH-hydrolase domains</fullName>
    </submittedName>
</protein>
<keyword evidence="4" id="KW-1185">Reference proteome</keyword>
<dbReference type="GO" id="GO:0016787">
    <property type="term" value="F:hydrolase activity"/>
    <property type="evidence" value="ECO:0007669"/>
    <property type="project" value="UniProtKB-KW"/>
</dbReference>
<name>A0A1T5H3K1_9BACT</name>
<gene>
    <name evidence="3" type="ORF">SAMN05660293_04814</name>
</gene>
<feature type="transmembrane region" description="Helical" evidence="1">
    <location>
        <begin position="249"/>
        <end position="269"/>
    </location>
</feature>
<dbReference type="PANTHER" id="PTHR23028">
    <property type="entry name" value="ACETYLTRANSFERASE"/>
    <property type="match status" value="1"/>
</dbReference>
<feature type="transmembrane region" description="Helical" evidence="1">
    <location>
        <begin position="220"/>
        <end position="237"/>
    </location>
</feature>
<feature type="transmembrane region" description="Helical" evidence="1">
    <location>
        <begin position="56"/>
        <end position="72"/>
    </location>
</feature>
<evidence type="ECO:0000259" key="2">
    <source>
        <dbReference type="Pfam" id="PF01757"/>
    </source>
</evidence>
<feature type="transmembrane region" description="Helical" evidence="1">
    <location>
        <begin position="84"/>
        <end position="104"/>
    </location>
</feature>
<dbReference type="OrthoDB" id="290051at2"/>
<accession>A0A1T5H3K1</accession>
<organism evidence="3 4">
    <name type="scientific">Dyadobacter psychrophilus</name>
    <dbReference type="NCBI Taxonomy" id="651661"/>
    <lineage>
        <taxon>Bacteria</taxon>
        <taxon>Pseudomonadati</taxon>
        <taxon>Bacteroidota</taxon>
        <taxon>Cytophagia</taxon>
        <taxon>Cytophagales</taxon>
        <taxon>Spirosomataceae</taxon>
        <taxon>Dyadobacter</taxon>
    </lineage>
</organism>
<feature type="transmembrane region" description="Helical" evidence="1">
    <location>
        <begin position="159"/>
        <end position="176"/>
    </location>
</feature>
<dbReference type="AlphaFoldDB" id="A0A1T5H3K1"/>
<dbReference type="Proteomes" id="UP000190897">
    <property type="component" value="Unassembled WGS sequence"/>
</dbReference>
<feature type="transmembrane region" description="Helical" evidence="1">
    <location>
        <begin position="281"/>
        <end position="300"/>
    </location>
</feature>
<dbReference type="GO" id="GO:0000271">
    <property type="term" value="P:polysaccharide biosynthetic process"/>
    <property type="evidence" value="ECO:0007669"/>
    <property type="project" value="TreeGrafter"/>
</dbReference>
<dbReference type="InterPro" id="IPR002656">
    <property type="entry name" value="Acyl_transf_3_dom"/>
</dbReference>
<keyword evidence="3" id="KW-0012">Acyltransferase</keyword>
<sequence>MTENRPHLNIIDSRFLELDALRGLAAIMVVLFHYTINSNAVLLGWEFRYGVTGVDIFFMISGFVIFLTISRVKQWQDFVVSRFARLYPAFWCCMFLTAIVTMFFEPELVNLQRLLANITMMPIFFGQENMDQSYWTLLVELIFYFWILVLLVIGKIRSIVGAGLTFTVLIVLFHAFSPQYPSFHEFATRKIELLNHFPLFFSGILFYLIRNGIHVRRNSLLIVFSLLAACFLHYQGGRSQYHVTPTEHYVIFAIFHIVFALAIFGKLGFLNQAPLLFLGKISYCLYLVHQYIGMRLLLIFTDFWHINIYPALLITIAMVVFIAYLVNKFVEIPANLLIRNWYKHRNQKGSHTRSREIAMQ</sequence>
<evidence type="ECO:0000313" key="4">
    <source>
        <dbReference type="Proteomes" id="UP000190897"/>
    </source>
</evidence>
<feature type="domain" description="Acyltransferase 3" evidence="2">
    <location>
        <begin position="17"/>
        <end position="323"/>
    </location>
</feature>
<keyword evidence="1" id="KW-0812">Transmembrane</keyword>
<dbReference type="RefSeq" id="WP_082217275.1">
    <property type="nucleotide sequence ID" value="NZ_FUZA01000008.1"/>
</dbReference>
<dbReference type="PANTHER" id="PTHR23028:SF131">
    <property type="entry name" value="BLR2367 PROTEIN"/>
    <property type="match status" value="1"/>
</dbReference>
<proteinExistence type="predicted"/>
<reference evidence="4" key="1">
    <citation type="submission" date="2017-02" db="EMBL/GenBank/DDBJ databases">
        <authorList>
            <person name="Varghese N."/>
            <person name="Submissions S."/>
        </authorList>
    </citation>
    <scope>NUCLEOTIDE SEQUENCE [LARGE SCALE GENOMIC DNA]</scope>
    <source>
        <strain evidence="4">DSM 22270</strain>
    </source>
</reference>
<dbReference type="GO" id="GO:0016020">
    <property type="term" value="C:membrane"/>
    <property type="evidence" value="ECO:0007669"/>
    <property type="project" value="TreeGrafter"/>
</dbReference>
<dbReference type="InterPro" id="IPR050879">
    <property type="entry name" value="Acyltransferase_3"/>
</dbReference>
<feature type="transmembrane region" description="Helical" evidence="1">
    <location>
        <begin position="306"/>
        <end position="326"/>
    </location>
</feature>
<dbReference type="GO" id="GO:0016747">
    <property type="term" value="F:acyltransferase activity, transferring groups other than amino-acyl groups"/>
    <property type="evidence" value="ECO:0007669"/>
    <property type="project" value="InterPro"/>
</dbReference>
<keyword evidence="1" id="KW-0472">Membrane</keyword>
<keyword evidence="3" id="KW-0378">Hydrolase</keyword>